<dbReference type="AlphaFoldDB" id="A0A139HLG0"/>
<reference evidence="1 2" key="1">
    <citation type="submission" date="2015-07" db="EMBL/GenBank/DDBJ databases">
        <title>Comparative genomics of the Sigatoka disease complex on banana suggests a link between parallel evolutionary changes in Pseudocercospora fijiensis and Pseudocercospora eumusae and increased virulence on the banana host.</title>
        <authorList>
            <person name="Chang T.-C."/>
            <person name="Salvucci A."/>
            <person name="Crous P.W."/>
            <person name="Stergiopoulos I."/>
        </authorList>
    </citation>
    <scope>NUCLEOTIDE SEQUENCE [LARGE SCALE GENOMIC DNA]</scope>
    <source>
        <strain evidence="1 2">CBS 114824</strain>
    </source>
</reference>
<evidence type="ECO:0000313" key="1">
    <source>
        <dbReference type="EMBL" id="KXT03246.1"/>
    </source>
</evidence>
<name>A0A139HLG0_9PEZI</name>
<protein>
    <submittedName>
        <fullName evidence="1">Uncharacterized protein</fullName>
    </submittedName>
</protein>
<comment type="caution">
    <text evidence="1">The sequence shown here is derived from an EMBL/GenBank/DDBJ whole genome shotgun (WGS) entry which is preliminary data.</text>
</comment>
<dbReference type="Proteomes" id="UP000070133">
    <property type="component" value="Unassembled WGS sequence"/>
</dbReference>
<dbReference type="OrthoDB" id="654211at2759"/>
<proteinExistence type="predicted"/>
<sequence length="157" mass="17697">MCTQELIWCSCGHGELLPIRACPRGRMLSYCYTIVHGSHKLIVPSECSYCKSGLNRRKQLPAARPPLDIAAKVEENVKIEDNQKDVFEKMLTDPEYWPDDGAFPTAENAFELVEDTVSSMNDVMDTDFVDFELDPELLDLPPRTKSEAGVERDGQKS</sequence>
<organism evidence="1 2">
    <name type="scientific">Pseudocercospora eumusae</name>
    <dbReference type="NCBI Taxonomy" id="321146"/>
    <lineage>
        <taxon>Eukaryota</taxon>
        <taxon>Fungi</taxon>
        <taxon>Dikarya</taxon>
        <taxon>Ascomycota</taxon>
        <taxon>Pezizomycotina</taxon>
        <taxon>Dothideomycetes</taxon>
        <taxon>Dothideomycetidae</taxon>
        <taxon>Mycosphaerellales</taxon>
        <taxon>Mycosphaerellaceae</taxon>
        <taxon>Pseudocercospora</taxon>
    </lineage>
</organism>
<accession>A0A139HLG0</accession>
<keyword evidence="2" id="KW-1185">Reference proteome</keyword>
<gene>
    <name evidence="1" type="ORF">AC578_4773</name>
</gene>
<dbReference type="EMBL" id="LFZN01000032">
    <property type="protein sequence ID" value="KXT03246.1"/>
    <property type="molecule type" value="Genomic_DNA"/>
</dbReference>
<evidence type="ECO:0000313" key="2">
    <source>
        <dbReference type="Proteomes" id="UP000070133"/>
    </source>
</evidence>